<dbReference type="Pfam" id="PF00510">
    <property type="entry name" value="COX3"/>
    <property type="match status" value="1"/>
</dbReference>
<dbReference type="Gene3D" id="1.20.120.80">
    <property type="entry name" value="Cytochrome c oxidase, subunit III, four-helix bundle"/>
    <property type="match status" value="1"/>
</dbReference>
<comment type="caution">
    <text evidence="10">The sequence shown here is derived from an EMBL/GenBank/DDBJ whole genome shotgun (WGS) entry which is preliminary data.</text>
</comment>
<dbReference type="PANTHER" id="PTHR11403:SF2">
    <property type="entry name" value="CYTOCHROME BO(3) UBIQUINOL OXIDASE SUBUNIT 3"/>
    <property type="match status" value="1"/>
</dbReference>
<sequence length="205" mass="23520">MSVPVKFSGDLAELPTHAYGHRSLTWWGVVAFFMIEGAGFAFAIASYFFLMGNEQGWPPSRFEPPSLLAGTLFTIVILLSEIPNTLVKRAAEKKDLRAVHRYMLILLAICLVLGALRAWEFLLLNVWWTDNAYGSIIWALLFLHATHFVTDFGDSVVLAALMFTRHAAESRRYVDVAENAMYWRFVWLTWLPLYVLIYWVPRWAA</sequence>
<gene>
    <name evidence="10" type="ORF">E2493_07360</name>
</gene>
<dbReference type="InterPro" id="IPR035973">
    <property type="entry name" value="Cyt_c_oxidase_su3-like_sf"/>
</dbReference>
<dbReference type="GO" id="GO:0019646">
    <property type="term" value="P:aerobic electron transport chain"/>
    <property type="evidence" value="ECO:0007669"/>
    <property type="project" value="InterPro"/>
</dbReference>
<evidence type="ECO:0000256" key="3">
    <source>
        <dbReference type="ARBA" id="ARBA00022475"/>
    </source>
</evidence>
<dbReference type="EMBL" id="SPDV01000011">
    <property type="protein sequence ID" value="TFI58877.1"/>
    <property type="molecule type" value="Genomic_DNA"/>
</dbReference>
<comment type="similarity">
    <text evidence="2 7">Belongs to the cytochrome c oxidase subunit 3 family.</text>
</comment>
<dbReference type="PROSITE" id="PS50253">
    <property type="entry name" value="COX3"/>
    <property type="match status" value="1"/>
</dbReference>
<keyword evidence="3" id="KW-1003">Cell membrane</keyword>
<feature type="transmembrane region" description="Helical" evidence="8">
    <location>
        <begin position="67"/>
        <end position="87"/>
    </location>
</feature>
<feature type="transmembrane region" description="Helical" evidence="8">
    <location>
        <begin position="24"/>
        <end position="47"/>
    </location>
</feature>
<evidence type="ECO:0000256" key="8">
    <source>
        <dbReference type="SAM" id="Phobius"/>
    </source>
</evidence>
<dbReference type="OrthoDB" id="7470475at2"/>
<evidence type="ECO:0000256" key="1">
    <source>
        <dbReference type="ARBA" id="ARBA00004651"/>
    </source>
</evidence>
<dbReference type="SUPFAM" id="SSF81452">
    <property type="entry name" value="Cytochrome c oxidase subunit III-like"/>
    <property type="match status" value="1"/>
</dbReference>
<dbReference type="GO" id="GO:0005886">
    <property type="term" value="C:plasma membrane"/>
    <property type="evidence" value="ECO:0007669"/>
    <property type="project" value="UniProtKB-SubCell"/>
</dbReference>
<feature type="transmembrane region" description="Helical" evidence="8">
    <location>
        <begin position="182"/>
        <end position="200"/>
    </location>
</feature>
<dbReference type="PANTHER" id="PTHR11403">
    <property type="entry name" value="CYTOCHROME C OXIDASE SUBUNIT III"/>
    <property type="match status" value="1"/>
</dbReference>
<dbReference type="InterPro" id="IPR024791">
    <property type="entry name" value="Cyt_c/ubiquinol_Oxase_su3"/>
</dbReference>
<evidence type="ECO:0000313" key="11">
    <source>
        <dbReference type="Proteomes" id="UP000298213"/>
    </source>
</evidence>
<dbReference type="InterPro" id="IPR013833">
    <property type="entry name" value="Cyt_c_oxidase_su3_a-hlx"/>
</dbReference>
<protein>
    <submittedName>
        <fullName evidence="10">Cytochrome C oxidase subunit III</fullName>
    </submittedName>
</protein>
<evidence type="ECO:0000256" key="2">
    <source>
        <dbReference type="ARBA" id="ARBA00010581"/>
    </source>
</evidence>
<evidence type="ECO:0000313" key="10">
    <source>
        <dbReference type="EMBL" id="TFI58877.1"/>
    </source>
</evidence>
<evidence type="ECO:0000259" key="9">
    <source>
        <dbReference type="PROSITE" id="PS50253"/>
    </source>
</evidence>
<dbReference type="RefSeq" id="WP_135085268.1">
    <property type="nucleotide sequence ID" value="NZ_SPDV01000011.1"/>
</dbReference>
<evidence type="ECO:0000256" key="4">
    <source>
        <dbReference type="ARBA" id="ARBA00022692"/>
    </source>
</evidence>
<proteinExistence type="inferred from homology"/>
<evidence type="ECO:0000256" key="6">
    <source>
        <dbReference type="ARBA" id="ARBA00023136"/>
    </source>
</evidence>
<dbReference type="InterPro" id="IPR000298">
    <property type="entry name" value="Cyt_c_oxidase-like_su3"/>
</dbReference>
<evidence type="ECO:0000256" key="5">
    <source>
        <dbReference type="ARBA" id="ARBA00022989"/>
    </source>
</evidence>
<keyword evidence="4 7" id="KW-0812">Transmembrane</keyword>
<keyword evidence="11" id="KW-1185">Reference proteome</keyword>
<name>A0A4Y8ZTS6_9SPHN</name>
<comment type="subcellular location">
    <subcellularLocation>
        <location evidence="1 7">Cell membrane</location>
        <topology evidence="1 7">Multi-pass membrane protein</topology>
    </subcellularLocation>
</comment>
<accession>A0A4Y8ZTS6</accession>
<feature type="domain" description="Heme-copper oxidase subunit III family profile" evidence="9">
    <location>
        <begin position="1"/>
        <end position="202"/>
    </location>
</feature>
<dbReference type="GO" id="GO:0004129">
    <property type="term" value="F:cytochrome-c oxidase activity"/>
    <property type="evidence" value="ECO:0007669"/>
    <property type="project" value="InterPro"/>
</dbReference>
<reference evidence="10 11" key="1">
    <citation type="submission" date="2019-03" db="EMBL/GenBank/DDBJ databases">
        <title>Genome sequence of Sphingomonas sp. 17J27-24.</title>
        <authorList>
            <person name="Kim M."/>
            <person name="Maeng S."/>
            <person name="Sathiyaraj S."/>
        </authorList>
    </citation>
    <scope>NUCLEOTIDE SEQUENCE [LARGE SCALE GENOMIC DNA]</scope>
    <source>
        <strain evidence="10 11">17J27-24</strain>
    </source>
</reference>
<dbReference type="AlphaFoldDB" id="A0A4Y8ZTS6"/>
<evidence type="ECO:0000256" key="7">
    <source>
        <dbReference type="RuleBase" id="RU003376"/>
    </source>
</evidence>
<organism evidence="10 11">
    <name type="scientific">Sphingomonas parva</name>
    <dbReference type="NCBI Taxonomy" id="2555898"/>
    <lineage>
        <taxon>Bacteria</taxon>
        <taxon>Pseudomonadati</taxon>
        <taxon>Pseudomonadota</taxon>
        <taxon>Alphaproteobacteria</taxon>
        <taxon>Sphingomonadales</taxon>
        <taxon>Sphingomonadaceae</taxon>
        <taxon>Sphingomonas</taxon>
    </lineage>
</organism>
<keyword evidence="5 8" id="KW-1133">Transmembrane helix</keyword>
<feature type="transmembrane region" description="Helical" evidence="8">
    <location>
        <begin position="136"/>
        <end position="161"/>
    </location>
</feature>
<feature type="transmembrane region" description="Helical" evidence="8">
    <location>
        <begin position="99"/>
        <end position="116"/>
    </location>
</feature>
<dbReference type="Proteomes" id="UP000298213">
    <property type="component" value="Unassembled WGS sequence"/>
</dbReference>
<keyword evidence="6 8" id="KW-0472">Membrane</keyword>